<keyword evidence="8" id="KW-1185">Reference proteome</keyword>
<dbReference type="Pfam" id="PF14819">
    <property type="entry name" value="QueF_N"/>
    <property type="match status" value="1"/>
</dbReference>
<dbReference type="HAMAP" id="MF_00817">
    <property type="entry name" value="QueF_type2"/>
    <property type="match status" value="1"/>
</dbReference>
<organism evidence="7 8">
    <name type="scientific">Thiopseudomonas alkaliphila</name>
    <dbReference type="NCBI Taxonomy" id="1697053"/>
    <lineage>
        <taxon>Bacteria</taxon>
        <taxon>Pseudomonadati</taxon>
        <taxon>Pseudomonadota</taxon>
        <taxon>Gammaproteobacteria</taxon>
        <taxon>Pseudomonadales</taxon>
        <taxon>Pseudomonadaceae</taxon>
        <taxon>Thiopseudomonas</taxon>
    </lineage>
</organism>
<feature type="domain" description="NADPH-dependent 7-cyano-7-deazaguanine reductase N-terminal" evidence="6">
    <location>
        <begin position="16"/>
        <end position="126"/>
    </location>
</feature>
<evidence type="ECO:0000259" key="6">
    <source>
        <dbReference type="Pfam" id="PF14819"/>
    </source>
</evidence>
<dbReference type="NCBIfam" id="TIGR03138">
    <property type="entry name" value="QueF"/>
    <property type="match status" value="1"/>
</dbReference>
<dbReference type="PIRSF" id="PIRSF004750">
    <property type="entry name" value="Nitrile_oxidored_YqcD_prd"/>
    <property type="match status" value="1"/>
</dbReference>
<comment type="function">
    <text evidence="5">Catalyzes the NADPH-dependent reduction of 7-cyano-7-deazaguanine (preQ0) to 7-aminomethyl-7-deazaguanine (preQ1).</text>
</comment>
<evidence type="ECO:0000256" key="4">
    <source>
        <dbReference type="ARBA" id="ARBA00023002"/>
    </source>
</evidence>
<evidence type="ECO:0000256" key="2">
    <source>
        <dbReference type="ARBA" id="ARBA00022785"/>
    </source>
</evidence>
<comment type="pathway">
    <text evidence="5">tRNA modification; tRNA-queuosine biosynthesis.</text>
</comment>
<dbReference type="InterPro" id="IPR043133">
    <property type="entry name" value="GTP-CH-I_C/QueF"/>
</dbReference>
<feature type="binding site" evidence="5">
    <location>
        <begin position="252"/>
        <end position="253"/>
    </location>
    <ligand>
        <name>NADPH</name>
        <dbReference type="ChEBI" id="CHEBI:57783"/>
    </ligand>
</feature>
<evidence type="ECO:0000256" key="5">
    <source>
        <dbReference type="HAMAP-Rule" id="MF_00817"/>
    </source>
</evidence>
<keyword evidence="4 5" id="KW-0560">Oxidoreductase</keyword>
<dbReference type="GO" id="GO:0005737">
    <property type="term" value="C:cytoplasm"/>
    <property type="evidence" value="ECO:0007669"/>
    <property type="project" value="UniProtKB-SubCell"/>
</dbReference>
<evidence type="ECO:0000256" key="3">
    <source>
        <dbReference type="ARBA" id="ARBA00022857"/>
    </source>
</evidence>
<reference evidence="7 8" key="1">
    <citation type="journal article" date="2015" name="Genome Announc.">
        <title>Genome Sequences of Oblitimonas alkaliphila gen. nov. sp. nov. (Proposed), a Novel Bacterium of the Pseudomonadaceae Family.</title>
        <authorList>
            <person name="Lauer A.C."/>
            <person name="Nicholson A.C."/>
            <person name="Humrighouse B.W."/>
            <person name="Emery B."/>
            <person name="Drobish A."/>
            <person name="Juieng P."/>
            <person name="Loparev V."/>
            <person name="McQuiston J.R."/>
        </authorList>
    </citation>
    <scope>NUCLEOTIDE SEQUENCE [LARGE SCALE GENOMIC DNA]</scope>
    <source>
        <strain evidence="7 8">E5571</strain>
    </source>
</reference>
<dbReference type="Pfam" id="PF14489">
    <property type="entry name" value="QueF"/>
    <property type="match status" value="1"/>
</dbReference>
<name>A0A0K1XFK6_9GAMM</name>
<feature type="active site" description="Proton donor" evidence="5">
    <location>
        <position position="191"/>
    </location>
</feature>
<comment type="catalytic activity">
    <reaction evidence="5">
        <text>7-aminomethyl-7-carbaguanine + 2 NADP(+) = 7-cyano-7-carbaguanine + 2 NADPH + 3 H(+)</text>
        <dbReference type="Rhea" id="RHEA:13409"/>
        <dbReference type="ChEBI" id="CHEBI:15378"/>
        <dbReference type="ChEBI" id="CHEBI:45075"/>
        <dbReference type="ChEBI" id="CHEBI:57783"/>
        <dbReference type="ChEBI" id="CHEBI:58349"/>
        <dbReference type="ChEBI" id="CHEBI:58703"/>
        <dbReference type="EC" id="1.7.1.13"/>
    </reaction>
</comment>
<dbReference type="InterPro" id="IPR029139">
    <property type="entry name" value="QueF_N"/>
</dbReference>
<dbReference type="GO" id="GO:0033739">
    <property type="term" value="F:preQ1 synthase activity"/>
    <property type="evidence" value="ECO:0007669"/>
    <property type="project" value="UniProtKB-UniRule"/>
</dbReference>
<comment type="subunit">
    <text evidence="5">Homodimer.</text>
</comment>
<dbReference type="Proteomes" id="UP000063953">
    <property type="component" value="Chromosome"/>
</dbReference>
<comment type="similarity">
    <text evidence="5">Belongs to the GTP cyclohydrolase I family. QueF type 2 subfamily.</text>
</comment>
<keyword evidence="1 5" id="KW-0963">Cytoplasm</keyword>
<accession>A0A0K1XFK6</accession>
<keyword evidence="2 5" id="KW-0671">Queuosine biosynthesis</keyword>
<dbReference type="UniPathway" id="UPA00392"/>
<dbReference type="RefSeq" id="WP_053101158.1">
    <property type="nucleotide sequence ID" value="NZ_CP012365.1"/>
</dbReference>
<evidence type="ECO:0000256" key="1">
    <source>
        <dbReference type="ARBA" id="ARBA00022490"/>
    </source>
</evidence>
<dbReference type="InterPro" id="IPR029500">
    <property type="entry name" value="QueF"/>
</dbReference>
<proteinExistence type="inferred from homology"/>
<keyword evidence="3 5" id="KW-0521">NADP</keyword>
<dbReference type="PANTHER" id="PTHR34354:SF1">
    <property type="entry name" value="NADPH-DEPENDENT 7-CYANO-7-DEAZAGUANINE REDUCTASE"/>
    <property type="match status" value="1"/>
</dbReference>
<feature type="active site" description="Thioimide intermediate" evidence="5">
    <location>
        <position position="184"/>
    </location>
</feature>
<dbReference type="EMBL" id="CP012365">
    <property type="protein sequence ID" value="AKX59963.1"/>
    <property type="molecule type" value="Genomic_DNA"/>
</dbReference>
<dbReference type="GO" id="GO:0008616">
    <property type="term" value="P:tRNA queuosine(34) biosynthetic process"/>
    <property type="evidence" value="ECO:0007669"/>
    <property type="project" value="UniProtKB-UniRule"/>
</dbReference>
<dbReference type="InterPro" id="IPR050084">
    <property type="entry name" value="NADPH_dep_7-cyano-7-deazaG_red"/>
</dbReference>
<feature type="binding site" evidence="5">
    <location>
        <begin position="223"/>
        <end position="224"/>
    </location>
    <ligand>
        <name>substrate</name>
    </ligand>
</feature>
<dbReference type="STRING" id="1697053.AKN87_10865"/>
<dbReference type="AlphaFoldDB" id="A0A0K1XFK6"/>
<dbReference type="InterPro" id="IPR016428">
    <property type="entry name" value="QueF_type2"/>
</dbReference>
<evidence type="ECO:0000313" key="8">
    <source>
        <dbReference type="Proteomes" id="UP000063953"/>
    </source>
</evidence>
<feature type="binding site" evidence="5">
    <location>
        <begin position="85"/>
        <end position="86"/>
    </location>
    <ligand>
        <name>NADPH</name>
        <dbReference type="ChEBI" id="CHEBI:57783"/>
    </ligand>
</feature>
<dbReference type="PANTHER" id="PTHR34354">
    <property type="entry name" value="NADPH-DEPENDENT 7-CYANO-7-DEAZAGUANINE REDUCTASE"/>
    <property type="match status" value="1"/>
</dbReference>
<sequence length="276" mass="30802">MQHPAELSPLGKHSAYVSHYDASLLYPIAREIKWAAMGLAAEQLPYVGEDIWNCYELSWLMPTGKPCVAMMSVRVPANSPNIIESKSFKLYLNSFNQSVFSSTEQLQQVLEQDLSATAGAPVQVTISSLSEAAAAGLQQLAGECIDRLDITVADYHAPAPELLRCQSEAQVEAALHSHLLKSNCPVTGQPDWGSVEVVYRGKELDQASFLAYLVSYRQCQDFHEQCAERIFIDLYRLLQPEYLRVTARYLRRGGIDINPVRCTHAEAFANPRLVRQ</sequence>
<gene>
    <name evidence="5" type="primary">queF</name>
    <name evidence="7" type="ORF">AKN88_08495</name>
</gene>
<protein>
    <recommendedName>
        <fullName evidence="5">NADPH-dependent 7-cyano-7-deazaguanine reductase</fullName>
        <ecNumber evidence="5">1.7.1.13</ecNumber>
    </recommendedName>
    <alternativeName>
        <fullName evidence="5">7-cyano-7-carbaguanine reductase</fullName>
    </alternativeName>
    <alternativeName>
        <fullName evidence="5">NADPH-dependent nitrile oxidoreductase</fullName>
    </alternativeName>
    <alternativeName>
        <fullName evidence="5">PreQ(0) reductase</fullName>
    </alternativeName>
</protein>
<feature type="binding site" evidence="5">
    <location>
        <begin position="83"/>
        <end position="85"/>
    </location>
    <ligand>
        <name>substrate</name>
    </ligand>
</feature>
<comment type="subcellular location">
    <subcellularLocation>
        <location evidence="5">Cytoplasm</location>
    </subcellularLocation>
</comment>
<dbReference type="EC" id="1.7.1.13" evidence="5"/>
<dbReference type="Gene3D" id="3.30.1130.10">
    <property type="match status" value="2"/>
</dbReference>
<evidence type="ECO:0000313" key="7">
    <source>
        <dbReference type="EMBL" id="AKX59963.1"/>
    </source>
</evidence>
<dbReference type="SUPFAM" id="SSF55620">
    <property type="entry name" value="Tetrahydrobiopterin biosynthesis enzymes-like"/>
    <property type="match status" value="1"/>
</dbReference>